<dbReference type="OrthoDB" id="2157530at2759"/>
<evidence type="ECO:0000313" key="3">
    <source>
        <dbReference type="Proteomes" id="UP000235672"/>
    </source>
</evidence>
<evidence type="ECO:0000259" key="1">
    <source>
        <dbReference type="Pfam" id="PF06985"/>
    </source>
</evidence>
<accession>A0A2J6PVQ1</accession>
<name>A0A2J6PVQ1_9HELO</name>
<dbReference type="AlphaFoldDB" id="A0A2J6PVQ1"/>
<keyword evidence="3" id="KW-1185">Reference proteome</keyword>
<sequence length="644" mass="74255">MESRSRALACTPTRAPCLDFTTLDRDVQEIRVAKLLPGRWNDPICCTLSMFSLLQFCPPYEALSYVWEAEPGYRQISLDGKPHLATTNLFLALRRLRREEEVLSIWVDALCINQGDLEEKSHQVALMGEIYRRCSRVYCWLGEYKSDPSSVRAKMTIEEATRIGFPWDVPPPDESAFKEIFDDGFEAFGFISQLSRGAHLSELKFSMSYAYGETTFEHYVGLKSVRKLFESPWWSRIWVVQETILPPQALMVYGSVSAPWQMFLRASRAIQTHTRGCCSSTLNLMYERHRFLIRRIRALVHELEASRQDLMKQISSPFRELLYRYRGRKASDGRDMVYALTGLATDIEPELGFKPDYTLSKQEVYKKITLFSLRTERKLYILETHRSPKPDMPSWIYDWSDPLDRKGWGSWLSERARLTESRGFYNASLDTMYSASENNTPLLFVSGVYVDQVALVGDCCTMGDDGTDWRDILIGWRIMTEDWFREKISPDSPRKTTWEDLFWRTVMGDITFNPLDGSGERTSAEDRKSFDIWWSKFLGPERANTWSEPESLMNSYYYGCVTYSISAAILGRSYFLTKSGYMGLGNPEVGDQVWILCGGDIPFILRTSPDGVYNYLIGGCYVQGIMDGEAMEDYTEKKQTVVLH</sequence>
<dbReference type="PANTHER" id="PTHR24148:SF73">
    <property type="entry name" value="HET DOMAIN PROTEIN (AFU_ORTHOLOGUE AFUA_8G01020)"/>
    <property type="match status" value="1"/>
</dbReference>
<proteinExistence type="predicted"/>
<dbReference type="Proteomes" id="UP000235672">
    <property type="component" value="Unassembled WGS sequence"/>
</dbReference>
<dbReference type="PANTHER" id="PTHR24148">
    <property type="entry name" value="ANKYRIN REPEAT DOMAIN-CONTAINING PROTEIN 39 HOMOLOG-RELATED"/>
    <property type="match status" value="1"/>
</dbReference>
<organism evidence="2 3">
    <name type="scientific">Hyaloscypha hepaticicola</name>
    <dbReference type="NCBI Taxonomy" id="2082293"/>
    <lineage>
        <taxon>Eukaryota</taxon>
        <taxon>Fungi</taxon>
        <taxon>Dikarya</taxon>
        <taxon>Ascomycota</taxon>
        <taxon>Pezizomycotina</taxon>
        <taxon>Leotiomycetes</taxon>
        <taxon>Helotiales</taxon>
        <taxon>Hyaloscyphaceae</taxon>
        <taxon>Hyaloscypha</taxon>
    </lineage>
</organism>
<dbReference type="Pfam" id="PF26639">
    <property type="entry name" value="Het-6_barrel"/>
    <property type="match status" value="1"/>
</dbReference>
<dbReference type="Pfam" id="PF06985">
    <property type="entry name" value="HET"/>
    <property type="match status" value="1"/>
</dbReference>
<protein>
    <recommendedName>
        <fullName evidence="1">Heterokaryon incompatibility domain-containing protein</fullName>
    </recommendedName>
</protein>
<dbReference type="EMBL" id="KZ613496">
    <property type="protein sequence ID" value="PMD18095.1"/>
    <property type="molecule type" value="Genomic_DNA"/>
</dbReference>
<dbReference type="InterPro" id="IPR052895">
    <property type="entry name" value="HetReg/Transcr_Mod"/>
</dbReference>
<dbReference type="InterPro" id="IPR010730">
    <property type="entry name" value="HET"/>
</dbReference>
<dbReference type="STRING" id="1745343.A0A2J6PVQ1"/>
<gene>
    <name evidence="2" type="ORF">NA56DRAFT_691493</name>
</gene>
<feature type="domain" description="Heterokaryon incompatibility" evidence="1">
    <location>
        <begin position="60"/>
        <end position="242"/>
    </location>
</feature>
<evidence type="ECO:0000313" key="2">
    <source>
        <dbReference type="EMBL" id="PMD18095.1"/>
    </source>
</evidence>
<reference evidence="2 3" key="1">
    <citation type="submission" date="2016-05" db="EMBL/GenBank/DDBJ databases">
        <title>A degradative enzymes factory behind the ericoid mycorrhizal symbiosis.</title>
        <authorList>
            <consortium name="DOE Joint Genome Institute"/>
            <person name="Martino E."/>
            <person name="Morin E."/>
            <person name="Grelet G."/>
            <person name="Kuo A."/>
            <person name="Kohler A."/>
            <person name="Daghino S."/>
            <person name="Barry K."/>
            <person name="Choi C."/>
            <person name="Cichocki N."/>
            <person name="Clum A."/>
            <person name="Copeland A."/>
            <person name="Hainaut M."/>
            <person name="Haridas S."/>
            <person name="Labutti K."/>
            <person name="Lindquist E."/>
            <person name="Lipzen A."/>
            <person name="Khouja H.-R."/>
            <person name="Murat C."/>
            <person name="Ohm R."/>
            <person name="Olson A."/>
            <person name="Spatafora J."/>
            <person name="Veneault-Fourrey C."/>
            <person name="Henrissat B."/>
            <person name="Grigoriev I."/>
            <person name="Martin F."/>
            <person name="Perotto S."/>
        </authorList>
    </citation>
    <scope>NUCLEOTIDE SEQUENCE [LARGE SCALE GENOMIC DNA]</scope>
    <source>
        <strain evidence="2 3">UAMH 7357</strain>
    </source>
</reference>